<evidence type="ECO:0000256" key="3">
    <source>
        <dbReference type="ARBA" id="ARBA00022777"/>
    </source>
</evidence>
<evidence type="ECO:0000256" key="4">
    <source>
        <dbReference type="ARBA" id="ARBA00022840"/>
    </source>
</evidence>
<keyword evidence="3 7" id="KW-0418">Kinase</keyword>
<dbReference type="GO" id="GO:0004674">
    <property type="term" value="F:protein serine/threonine kinase activity"/>
    <property type="evidence" value="ECO:0007669"/>
    <property type="project" value="TreeGrafter"/>
</dbReference>
<keyword evidence="2 5" id="KW-0547">Nucleotide-binding</keyword>
<dbReference type="PANTHER" id="PTHR43289">
    <property type="entry name" value="MITOGEN-ACTIVATED PROTEIN KINASE KINASE KINASE 20-RELATED"/>
    <property type="match status" value="1"/>
</dbReference>
<evidence type="ECO:0000256" key="5">
    <source>
        <dbReference type="PROSITE-ProRule" id="PRU10141"/>
    </source>
</evidence>
<accession>W0RAA4</accession>
<dbReference type="SUPFAM" id="SSF56112">
    <property type="entry name" value="Protein kinase-like (PK-like)"/>
    <property type="match status" value="1"/>
</dbReference>
<sequence length="324" mass="35561">MSALLSLPTPIADVPADPDAERVWLADVFAADALGAQYQLVRELGRGGMGVVVLARDLALHRVVAIKLMRRELALLEDERTRFQREARLMARLTHPSIVPVHAFGEVTLGAERVPYFVMRHVDGESLAERLRREGTLKGSEVRRILGELALALDYAHHEGVVHRDLKPENVLLERSSTGAGGRVILTDFGVAALPSYDAQPMPGFSMGTPQYMSPEQLVGEHAIDRRSDLYALGVLGFTLLTGRPPFGGRTLRELSARHLLQRVPALARLAPDAPTSLVAVIERCLAKDPAARFDSGRELHDALERGAGFDWKRWTSALRAAVI</sequence>
<dbReference type="InterPro" id="IPR008271">
    <property type="entry name" value="Ser/Thr_kinase_AS"/>
</dbReference>
<dbReference type="PROSITE" id="PS50011">
    <property type="entry name" value="PROTEIN_KINASE_DOM"/>
    <property type="match status" value="1"/>
</dbReference>
<dbReference type="GO" id="GO:0005524">
    <property type="term" value="F:ATP binding"/>
    <property type="evidence" value="ECO:0007669"/>
    <property type="project" value="UniProtKB-UniRule"/>
</dbReference>
<dbReference type="Gene3D" id="1.10.510.10">
    <property type="entry name" value="Transferase(Phosphotransferase) domain 1"/>
    <property type="match status" value="1"/>
</dbReference>
<dbReference type="PANTHER" id="PTHR43289:SF6">
    <property type="entry name" value="SERINE_THREONINE-PROTEIN KINASE NEKL-3"/>
    <property type="match status" value="1"/>
</dbReference>
<dbReference type="PROSITE" id="PS00108">
    <property type="entry name" value="PROTEIN_KINASE_ST"/>
    <property type="match status" value="1"/>
</dbReference>
<evidence type="ECO:0000256" key="2">
    <source>
        <dbReference type="ARBA" id="ARBA00022741"/>
    </source>
</evidence>
<dbReference type="Proteomes" id="UP000019151">
    <property type="component" value="Chromosome"/>
</dbReference>
<dbReference type="eggNOG" id="COG0515">
    <property type="taxonomic scope" value="Bacteria"/>
</dbReference>
<evidence type="ECO:0000313" key="8">
    <source>
        <dbReference type="Proteomes" id="UP000019151"/>
    </source>
</evidence>
<gene>
    <name evidence="7" type="ORF">J421_0512</name>
</gene>
<dbReference type="RefSeq" id="WP_025409594.1">
    <property type="nucleotide sequence ID" value="NZ_CP007128.1"/>
</dbReference>
<dbReference type="InterPro" id="IPR017441">
    <property type="entry name" value="Protein_kinase_ATP_BS"/>
</dbReference>
<dbReference type="InParanoid" id="W0RAA4"/>
<dbReference type="InterPro" id="IPR000719">
    <property type="entry name" value="Prot_kinase_dom"/>
</dbReference>
<dbReference type="CDD" id="cd14014">
    <property type="entry name" value="STKc_PknB_like"/>
    <property type="match status" value="1"/>
</dbReference>
<keyword evidence="4 5" id="KW-0067">ATP-binding</keyword>
<dbReference type="OrthoDB" id="9762169at2"/>
<dbReference type="KEGG" id="gba:J421_0512"/>
<evidence type="ECO:0000256" key="1">
    <source>
        <dbReference type="ARBA" id="ARBA00022679"/>
    </source>
</evidence>
<keyword evidence="8" id="KW-1185">Reference proteome</keyword>
<dbReference type="Pfam" id="PF00069">
    <property type="entry name" value="Pkinase"/>
    <property type="match status" value="1"/>
</dbReference>
<name>W0RAA4_9BACT</name>
<proteinExistence type="predicted"/>
<dbReference type="STRING" id="861299.J421_0512"/>
<protein>
    <submittedName>
        <fullName evidence="7">Protein kinase</fullName>
    </submittedName>
</protein>
<evidence type="ECO:0000259" key="6">
    <source>
        <dbReference type="PROSITE" id="PS50011"/>
    </source>
</evidence>
<keyword evidence="1" id="KW-0808">Transferase</keyword>
<dbReference type="InterPro" id="IPR011009">
    <property type="entry name" value="Kinase-like_dom_sf"/>
</dbReference>
<dbReference type="PROSITE" id="PS00107">
    <property type="entry name" value="PROTEIN_KINASE_ATP"/>
    <property type="match status" value="1"/>
</dbReference>
<feature type="binding site" evidence="5">
    <location>
        <position position="67"/>
    </location>
    <ligand>
        <name>ATP</name>
        <dbReference type="ChEBI" id="CHEBI:30616"/>
    </ligand>
</feature>
<dbReference type="EMBL" id="CP007128">
    <property type="protein sequence ID" value="AHG88049.1"/>
    <property type="molecule type" value="Genomic_DNA"/>
</dbReference>
<evidence type="ECO:0000313" key="7">
    <source>
        <dbReference type="EMBL" id="AHG88049.1"/>
    </source>
</evidence>
<organism evidence="7 8">
    <name type="scientific">Gemmatirosa kalamazoonensis</name>
    <dbReference type="NCBI Taxonomy" id="861299"/>
    <lineage>
        <taxon>Bacteria</taxon>
        <taxon>Pseudomonadati</taxon>
        <taxon>Gemmatimonadota</taxon>
        <taxon>Gemmatimonadia</taxon>
        <taxon>Gemmatimonadales</taxon>
        <taxon>Gemmatimonadaceae</taxon>
        <taxon>Gemmatirosa</taxon>
    </lineage>
</organism>
<dbReference type="SMART" id="SM00220">
    <property type="entry name" value="S_TKc"/>
    <property type="match status" value="1"/>
</dbReference>
<dbReference type="HOGENOM" id="CLU_000288_63_44_0"/>
<dbReference type="FunCoup" id="W0RAA4">
    <property type="interactions" value="139"/>
</dbReference>
<feature type="domain" description="Protein kinase" evidence="6">
    <location>
        <begin position="38"/>
        <end position="304"/>
    </location>
</feature>
<dbReference type="Gene3D" id="3.30.200.20">
    <property type="entry name" value="Phosphorylase Kinase, domain 1"/>
    <property type="match status" value="1"/>
</dbReference>
<reference evidence="7 8" key="1">
    <citation type="journal article" date="2014" name="Genome Announc.">
        <title>Genome Sequence and Methylome of Soil Bacterium Gemmatirosa kalamazoonensis KBS708T, a Member of the Rarely Cultivated Gemmatimonadetes Phylum.</title>
        <authorList>
            <person name="Debruyn J.M."/>
            <person name="Radosevich M."/>
            <person name="Wommack K.E."/>
            <person name="Polson S.W."/>
            <person name="Hauser L.J."/>
            <person name="Fawaz M.N."/>
            <person name="Korlach J."/>
            <person name="Tsai Y.C."/>
        </authorList>
    </citation>
    <scope>NUCLEOTIDE SEQUENCE [LARGE SCALE GENOMIC DNA]</scope>
    <source>
        <strain evidence="7 8">KBS708</strain>
    </source>
</reference>
<dbReference type="AlphaFoldDB" id="W0RAA4"/>